<evidence type="ECO:0000313" key="3">
    <source>
        <dbReference type="EnsemblPlants" id="ONIVA05G25890.1"/>
    </source>
</evidence>
<dbReference type="AlphaFoldDB" id="A0A0E0HHR7"/>
<dbReference type="Proteomes" id="UP000006591">
    <property type="component" value="Chromosome 5"/>
</dbReference>
<dbReference type="Gene3D" id="1.10.260.200">
    <property type="match status" value="1"/>
</dbReference>
<proteinExistence type="predicted"/>
<dbReference type="Pfam" id="PF07762">
    <property type="entry name" value="DUF1618"/>
    <property type="match status" value="1"/>
</dbReference>
<sequence length="325" mass="35500">MATAAASMASGSGEGKGDIPSVVLLELWGHVADDDDDDDDHRPDATTATSTTSTGLTISVTLRAATPPALSHLSVYCPGLADLDPQPLGQVRGAHGGARLYRLPSRPSDRGFGDDNIAILSCGNDSSSSSSYAVAVLQPWYHVDFRLHLCRSTSDGKPGSSWISHQLTVEEPLMRRTVCPVPDSALRRIFHTTTKVITLGGAKGTVGWVDLWRGILLCDVLEDSPKLRDMPLPLPARVNWPLFLNRCPYYCRDIVVSQSRDTIKYVEMEFTNGSHLEVLVDDGSWKVKTWSMPIPVTSWDGWKPGCSVTSNHLDTALHSYMRKID</sequence>
<evidence type="ECO:0000256" key="1">
    <source>
        <dbReference type="SAM" id="MobiDB-lite"/>
    </source>
</evidence>
<feature type="region of interest" description="Disordered" evidence="1">
    <location>
        <begin position="34"/>
        <end position="53"/>
    </location>
</feature>
<dbReference type="eggNOG" id="ENOG502R1JN">
    <property type="taxonomic scope" value="Eukaryota"/>
</dbReference>
<dbReference type="HOGENOM" id="CLU_008956_0_1_1"/>
<keyword evidence="4" id="KW-1185">Reference proteome</keyword>
<reference evidence="3" key="2">
    <citation type="submission" date="2018-04" db="EMBL/GenBank/DDBJ databases">
        <title>OnivRS2 (Oryza nivara Reference Sequence Version 2).</title>
        <authorList>
            <person name="Zhang J."/>
            <person name="Kudrna D."/>
            <person name="Lee S."/>
            <person name="Talag J."/>
            <person name="Rajasekar S."/>
            <person name="Welchert J."/>
            <person name="Hsing Y.-I."/>
            <person name="Wing R.A."/>
        </authorList>
    </citation>
    <scope>NUCLEOTIDE SEQUENCE [LARGE SCALE GENOMIC DNA]</scope>
    <source>
        <strain evidence="3">SL10</strain>
    </source>
</reference>
<reference evidence="3" key="1">
    <citation type="submission" date="2015-04" db="UniProtKB">
        <authorList>
            <consortium name="EnsemblPlants"/>
        </authorList>
    </citation>
    <scope>IDENTIFICATION</scope>
    <source>
        <strain evidence="3">SL10</strain>
    </source>
</reference>
<feature type="domain" description="DUF1618" evidence="2">
    <location>
        <begin position="208"/>
        <end position="314"/>
    </location>
</feature>
<dbReference type="InterPro" id="IPR011676">
    <property type="entry name" value="DUF1618"/>
</dbReference>
<accession>A0A0E0HHR7</accession>
<evidence type="ECO:0000313" key="4">
    <source>
        <dbReference type="Proteomes" id="UP000006591"/>
    </source>
</evidence>
<dbReference type="Gramene" id="ONIVA05G25890.1">
    <property type="protein sequence ID" value="ONIVA05G25890.1"/>
    <property type="gene ID" value="ONIVA05G25890"/>
</dbReference>
<evidence type="ECO:0000259" key="2">
    <source>
        <dbReference type="Pfam" id="PF07762"/>
    </source>
</evidence>
<organism evidence="3">
    <name type="scientific">Oryza nivara</name>
    <name type="common">Indian wild rice</name>
    <name type="synonym">Oryza sativa f. spontanea</name>
    <dbReference type="NCBI Taxonomy" id="4536"/>
    <lineage>
        <taxon>Eukaryota</taxon>
        <taxon>Viridiplantae</taxon>
        <taxon>Streptophyta</taxon>
        <taxon>Embryophyta</taxon>
        <taxon>Tracheophyta</taxon>
        <taxon>Spermatophyta</taxon>
        <taxon>Magnoliopsida</taxon>
        <taxon>Liliopsida</taxon>
        <taxon>Poales</taxon>
        <taxon>Poaceae</taxon>
        <taxon>BOP clade</taxon>
        <taxon>Oryzoideae</taxon>
        <taxon>Oryzeae</taxon>
        <taxon>Oryzinae</taxon>
        <taxon>Oryza</taxon>
    </lineage>
</organism>
<dbReference type="EnsemblPlants" id="ONIVA05G25890.1">
    <property type="protein sequence ID" value="ONIVA05G25890.1"/>
    <property type="gene ID" value="ONIVA05G25890"/>
</dbReference>
<name>A0A0E0HHR7_ORYNI</name>
<dbReference type="PANTHER" id="PTHR33074:SF49">
    <property type="entry name" value="OS07G0258000 PROTEIN"/>
    <property type="match status" value="1"/>
</dbReference>
<dbReference type="OMA" id="GSSWISH"/>
<protein>
    <recommendedName>
        <fullName evidence="2">DUF1618 domain-containing protein</fullName>
    </recommendedName>
</protein>
<dbReference type="PANTHER" id="PTHR33074">
    <property type="entry name" value="EXPRESSED PROTEIN-RELATED"/>
    <property type="match status" value="1"/>
</dbReference>